<name>A0A846XYU9_9NOCA</name>
<organism evidence="2 3">
    <name type="scientific">Nocardia vermiculata</name>
    <dbReference type="NCBI Taxonomy" id="257274"/>
    <lineage>
        <taxon>Bacteria</taxon>
        <taxon>Bacillati</taxon>
        <taxon>Actinomycetota</taxon>
        <taxon>Actinomycetes</taxon>
        <taxon>Mycobacteriales</taxon>
        <taxon>Nocardiaceae</taxon>
        <taxon>Nocardia</taxon>
    </lineage>
</organism>
<feature type="transmembrane region" description="Helical" evidence="1">
    <location>
        <begin position="323"/>
        <end position="342"/>
    </location>
</feature>
<feature type="transmembrane region" description="Helical" evidence="1">
    <location>
        <begin position="208"/>
        <end position="229"/>
    </location>
</feature>
<dbReference type="RefSeq" id="WP_067873702.1">
    <property type="nucleotide sequence ID" value="NZ_JAAXOP010000005.1"/>
</dbReference>
<gene>
    <name evidence="2" type="ORF">HGA08_12145</name>
</gene>
<feature type="transmembrane region" description="Helical" evidence="1">
    <location>
        <begin position="33"/>
        <end position="57"/>
    </location>
</feature>
<accession>A0A846XYU9</accession>
<proteinExistence type="predicted"/>
<comment type="caution">
    <text evidence="2">The sequence shown here is derived from an EMBL/GenBank/DDBJ whole genome shotgun (WGS) entry which is preliminary data.</text>
</comment>
<dbReference type="Proteomes" id="UP000565711">
    <property type="component" value="Unassembled WGS sequence"/>
</dbReference>
<dbReference type="AlphaFoldDB" id="A0A846XYU9"/>
<keyword evidence="3" id="KW-1185">Reference proteome</keyword>
<feature type="transmembrane region" description="Helical" evidence="1">
    <location>
        <begin position="241"/>
        <end position="262"/>
    </location>
</feature>
<evidence type="ECO:0000256" key="1">
    <source>
        <dbReference type="SAM" id="Phobius"/>
    </source>
</evidence>
<reference evidence="2 3" key="1">
    <citation type="submission" date="2020-04" db="EMBL/GenBank/DDBJ databases">
        <title>MicrobeNet Type strains.</title>
        <authorList>
            <person name="Nicholson A.C."/>
        </authorList>
    </citation>
    <scope>NUCLEOTIDE SEQUENCE [LARGE SCALE GENOMIC DNA]</scope>
    <source>
        <strain evidence="2 3">JCM 12354</strain>
    </source>
</reference>
<evidence type="ECO:0000313" key="3">
    <source>
        <dbReference type="Proteomes" id="UP000565711"/>
    </source>
</evidence>
<protein>
    <submittedName>
        <fullName evidence="2">ABC transporter permease</fullName>
    </submittedName>
</protein>
<dbReference type="EMBL" id="JAAXOP010000005">
    <property type="protein sequence ID" value="NKY50965.1"/>
    <property type="molecule type" value="Genomic_DNA"/>
</dbReference>
<keyword evidence="1" id="KW-0472">Membrane</keyword>
<keyword evidence="1" id="KW-1133">Transmembrane helix</keyword>
<evidence type="ECO:0000313" key="2">
    <source>
        <dbReference type="EMBL" id="NKY50965.1"/>
    </source>
</evidence>
<feature type="transmembrane region" description="Helical" evidence="1">
    <location>
        <begin position="176"/>
        <end position="196"/>
    </location>
</feature>
<keyword evidence="1" id="KW-0812">Transmembrane</keyword>
<feature type="transmembrane region" description="Helical" evidence="1">
    <location>
        <begin position="271"/>
        <end position="291"/>
    </location>
</feature>
<sequence length="352" mass="37743">MSGSETEGAPRTEGTDADDRWRARWDRFRHSPYLPATVLVFILATAAGLFAGSYTYILANPTPHRIPVAVLGASPAVSDTDQQFLDHMDDALGSSLHPSFYATSDAANQALQAQRAYAILDMRTAGQVRVEVSGASGSSVAEVLSRAATQSGSATTTPTVVADVNPLQPGDPRGLAIFYITLAAVIIGFVGAIQLNVHARQLGPIPRIAYTVCYSLCGGFAIAAVVDWWLGALSLPFPQSWGILALTMFTSGMIFSMFDALFGRWAMIPTWGVMVLLGNPSSGGAVSWPLLPSVLGTVGRWLPPGASVNAQHTAVYFSGHQHIFPYLVLIAWSLVATVVFWLRRYPPHRRVS</sequence>